<gene>
    <name evidence="1" type="ORF">CBQ26_04220</name>
</gene>
<keyword evidence="2" id="KW-1185">Reference proteome</keyword>
<dbReference type="Proteomes" id="UP000197208">
    <property type="component" value="Unassembled WGS sequence"/>
</dbReference>
<organism evidence="1 2">
    <name type="scientific">Deinococcus indicus</name>
    <dbReference type="NCBI Taxonomy" id="223556"/>
    <lineage>
        <taxon>Bacteria</taxon>
        <taxon>Thermotogati</taxon>
        <taxon>Deinococcota</taxon>
        <taxon>Deinococci</taxon>
        <taxon>Deinococcales</taxon>
        <taxon>Deinococcaceae</taxon>
        <taxon>Deinococcus</taxon>
    </lineage>
</organism>
<evidence type="ECO:0000313" key="2">
    <source>
        <dbReference type="Proteomes" id="UP000197208"/>
    </source>
</evidence>
<proteinExistence type="predicted"/>
<name>A0A246BP97_9DEIO</name>
<dbReference type="RefSeq" id="WP_088247313.1">
    <property type="nucleotide sequence ID" value="NZ_BNAM01000010.1"/>
</dbReference>
<evidence type="ECO:0000313" key="1">
    <source>
        <dbReference type="EMBL" id="OWL97496.1"/>
    </source>
</evidence>
<dbReference type="EMBL" id="NHMK01000009">
    <property type="protein sequence ID" value="OWL97496.1"/>
    <property type="molecule type" value="Genomic_DNA"/>
</dbReference>
<comment type="caution">
    <text evidence="1">The sequence shown here is derived from an EMBL/GenBank/DDBJ whole genome shotgun (WGS) entry which is preliminary data.</text>
</comment>
<accession>A0A246BP97</accession>
<dbReference type="OrthoDB" id="3518779at2"/>
<dbReference type="AlphaFoldDB" id="A0A246BP97"/>
<sequence>MRPWMLTAPQAHLPGSATTAFQAAWDARDPALLPPETPRWLFLRWLQGQGVLFHGSPQAGLTVFEPRTPHDLSADDFSKRTGVFATSDALWALMYALRERSRVKRMVNAALQVQQTGSWSETRYFLSLAPQPDLTVTGGQELLSTGFVYVLPPDGFERMPDYDWPGLGRVREPHLICPQPVRPLLAVPVTPADFPLPVRLHDAATVDARCAADPWGFPWLD</sequence>
<protein>
    <submittedName>
        <fullName evidence="1">Uncharacterized protein</fullName>
    </submittedName>
</protein>
<reference evidence="1 2" key="1">
    <citation type="submission" date="2017-05" db="EMBL/GenBank/DDBJ databases">
        <title>De novo genome assembly of Deniococcus indicus strain DR1.</title>
        <authorList>
            <person name="Chauhan D."/>
            <person name="Yennamalli R.M."/>
            <person name="Priyadarshini R."/>
        </authorList>
    </citation>
    <scope>NUCLEOTIDE SEQUENCE [LARGE SCALE GENOMIC DNA]</scope>
    <source>
        <strain evidence="1 2">DR1</strain>
    </source>
</reference>